<evidence type="ECO:0000313" key="5">
    <source>
        <dbReference type="EMBL" id="QPH55821.1"/>
    </source>
</evidence>
<dbReference type="SUPFAM" id="SSF52540">
    <property type="entry name" value="P-loop containing nucleoside triphosphate hydrolases"/>
    <property type="match status" value="1"/>
</dbReference>
<dbReference type="GO" id="GO:0005524">
    <property type="term" value="F:ATP binding"/>
    <property type="evidence" value="ECO:0007669"/>
    <property type="project" value="UniProtKB-KW"/>
</dbReference>
<dbReference type="Gene3D" id="3.40.50.300">
    <property type="entry name" value="P-loop containing nucleotide triphosphate hydrolases"/>
    <property type="match status" value="1"/>
</dbReference>
<evidence type="ECO:0000259" key="4">
    <source>
        <dbReference type="PROSITE" id="PS50893"/>
    </source>
</evidence>
<accession>A0A7S9QF29</accession>
<dbReference type="InterPro" id="IPR017871">
    <property type="entry name" value="ABC_transporter-like_CS"/>
</dbReference>
<organism evidence="5 6">
    <name type="scientific">Pontivivens ytuae</name>
    <dbReference type="NCBI Taxonomy" id="2789856"/>
    <lineage>
        <taxon>Bacteria</taxon>
        <taxon>Pseudomonadati</taxon>
        <taxon>Pseudomonadota</taxon>
        <taxon>Alphaproteobacteria</taxon>
        <taxon>Rhodobacterales</taxon>
        <taxon>Paracoccaceae</taxon>
        <taxon>Pontivivens</taxon>
    </lineage>
</organism>
<dbReference type="InterPro" id="IPR027417">
    <property type="entry name" value="P-loop_NTPase"/>
</dbReference>
<dbReference type="Pfam" id="PF00005">
    <property type="entry name" value="ABC_tran"/>
    <property type="match status" value="1"/>
</dbReference>
<dbReference type="SMART" id="SM00382">
    <property type="entry name" value="AAA"/>
    <property type="match status" value="1"/>
</dbReference>
<protein>
    <submittedName>
        <fullName evidence="5">ATP-binding cassette domain-containing protein</fullName>
    </submittedName>
</protein>
<dbReference type="GO" id="GO:0005886">
    <property type="term" value="C:plasma membrane"/>
    <property type="evidence" value="ECO:0007669"/>
    <property type="project" value="TreeGrafter"/>
</dbReference>
<gene>
    <name evidence="5" type="ORF">I0K15_08905</name>
</gene>
<name>A0A7S9QF29_9RHOB</name>
<dbReference type="PROSITE" id="PS50893">
    <property type="entry name" value="ABC_TRANSPORTER_2"/>
    <property type="match status" value="1"/>
</dbReference>
<feature type="domain" description="ABC transporter" evidence="4">
    <location>
        <begin position="5"/>
        <end position="230"/>
    </location>
</feature>
<evidence type="ECO:0000256" key="2">
    <source>
        <dbReference type="ARBA" id="ARBA00022741"/>
    </source>
</evidence>
<dbReference type="PROSITE" id="PS00211">
    <property type="entry name" value="ABC_TRANSPORTER_1"/>
    <property type="match status" value="1"/>
</dbReference>
<dbReference type="InterPro" id="IPR003593">
    <property type="entry name" value="AAA+_ATPase"/>
</dbReference>
<comment type="similarity">
    <text evidence="1">Belongs to the ABC transporter superfamily.</text>
</comment>
<reference evidence="5 6" key="1">
    <citation type="submission" date="2020-11" db="EMBL/GenBank/DDBJ databases">
        <title>Description of Pontivivens ytuae sp. nov. isolated from deep sea sediment of Mariana Trench.</title>
        <authorList>
            <person name="Wang Z."/>
            <person name="Sun Q.-L."/>
            <person name="Xu X.-D."/>
            <person name="Tang Y.-Z."/>
            <person name="Zhang J."/>
        </authorList>
    </citation>
    <scope>NUCLEOTIDE SEQUENCE [LARGE SCALE GENOMIC DNA]</scope>
    <source>
        <strain evidence="5 6">MT2928</strain>
    </source>
</reference>
<evidence type="ECO:0000256" key="3">
    <source>
        <dbReference type="ARBA" id="ARBA00022840"/>
    </source>
</evidence>
<dbReference type="InterPro" id="IPR003439">
    <property type="entry name" value="ABC_transporter-like_ATP-bd"/>
</dbReference>
<sequence>MGLPLEVRGLVLTGDEGERILHVPALDIATGTAVALRGPSGAGKSTFLHAVSGLREVAEGTVTWDGADVAALAPERRAAFRRDALGIVFQDHLLFEELDALGNASIATGFARRRDRAVIRERARTALGRLGIAQAEGRRVASFSGGERQRVAVARALAAGPRVLLADEPTANLDRETADRLIEDVVALVREQGLTLLVASHDPHLIARMDRVLEVRDGTIVEPGREAAVA</sequence>
<dbReference type="PANTHER" id="PTHR24220">
    <property type="entry name" value="IMPORT ATP-BINDING PROTEIN"/>
    <property type="match status" value="1"/>
</dbReference>
<dbReference type="GO" id="GO:0022857">
    <property type="term" value="F:transmembrane transporter activity"/>
    <property type="evidence" value="ECO:0007669"/>
    <property type="project" value="TreeGrafter"/>
</dbReference>
<keyword evidence="6" id="KW-1185">Reference proteome</keyword>
<evidence type="ECO:0000256" key="1">
    <source>
        <dbReference type="ARBA" id="ARBA00005417"/>
    </source>
</evidence>
<evidence type="ECO:0000313" key="6">
    <source>
        <dbReference type="Proteomes" id="UP000594800"/>
    </source>
</evidence>
<dbReference type="RefSeq" id="WP_196105083.1">
    <property type="nucleotide sequence ID" value="NZ_CP064942.1"/>
</dbReference>
<dbReference type="GO" id="GO:0016887">
    <property type="term" value="F:ATP hydrolysis activity"/>
    <property type="evidence" value="ECO:0007669"/>
    <property type="project" value="InterPro"/>
</dbReference>
<dbReference type="KEGG" id="poz:I0K15_08905"/>
<dbReference type="AlphaFoldDB" id="A0A7S9QF29"/>
<keyword evidence="2" id="KW-0547">Nucleotide-binding</keyword>
<keyword evidence="3 5" id="KW-0067">ATP-binding</keyword>
<dbReference type="EMBL" id="CP064942">
    <property type="protein sequence ID" value="QPH55821.1"/>
    <property type="molecule type" value="Genomic_DNA"/>
</dbReference>
<dbReference type="InterPro" id="IPR015854">
    <property type="entry name" value="ABC_transpr_LolD-like"/>
</dbReference>
<proteinExistence type="inferred from homology"/>
<dbReference type="PANTHER" id="PTHR24220:SF689">
    <property type="entry name" value="LIPOPROTEIN-RELEASING SYSTEM ATP-BINDING PROTEIN LOLD"/>
    <property type="match status" value="1"/>
</dbReference>
<dbReference type="Proteomes" id="UP000594800">
    <property type="component" value="Chromosome"/>
</dbReference>